<feature type="non-terminal residue" evidence="4">
    <location>
        <position position="1"/>
    </location>
</feature>
<gene>
    <name evidence="4" type="ORF">GSTENG00003501001</name>
</gene>
<protein>
    <submittedName>
        <fullName evidence="4">(spotted green pufferfish) hypothetical protein</fullName>
    </submittedName>
</protein>
<evidence type="ECO:0000256" key="1">
    <source>
        <dbReference type="PROSITE-ProRule" id="PRU00103"/>
    </source>
</evidence>
<organism evidence="4">
    <name type="scientific">Tetraodon nigroviridis</name>
    <name type="common">Spotted green pufferfish</name>
    <name type="synonym">Chelonodon nigroviridis</name>
    <dbReference type="NCBI Taxonomy" id="99883"/>
    <lineage>
        <taxon>Eukaryota</taxon>
        <taxon>Metazoa</taxon>
        <taxon>Chordata</taxon>
        <taxon>Craniata</taxon>
        <taxon>Vertebrata</taxon>
        <taxon>Euteleostomi</taxon>
        <taxon>Actinopterygii</taxon>
        <taxon>Neopterygii</taxon>
        <taxon>Teleostei</taxon>
        <taxon>Neoteleostei</taxon>
        <taxon>Acanthomorphata</taxon>
        <taxon>Eupercaria</taxon>
        <taxon>Tetraodontiformes</taxon>
        <taxon>Tetradontoidea</taxon>
        <taxon>Tetraodontidae</taxon>
        <taxon>Tetraodon</taxon>
    </lineage>
</organism>
<sequence>MVCIVLLVPADWVLDTDVFNEWMNEEDYLVNERNIPVNFRQRISLREEQVCPRTVFVSLNFQIFRFILNFLFNFTSFPRLQDTKSTPIKKRRRSPSPSSESRKKGRKGRKRGQPEEEQEEDLTKDMEDPTPVPNMEEVILPKIVNLKKDSENTPVRGGIMADLGE</sequence>
<dbReference type="PROSITE" id="PS50077">
    <property type="entry name" value="HEAT_REPEAT"/>
    <property type="match status" value="1"/>
</dbReference>
<feature type="region of interest" description="Disordered" evidence="2">
    <location>
        <begin position="146"/>
        <end position="165"/>
    </location>
</feature>
<dbReference type="InterPro" id="IPR021133">
    <property type="entry name" value="HEAT_type_2"/>
</dbReference>
<evidence type="ECO:0000256" key="3">
    <source>
        <dbReference type="SAM" id="SignalP"/>
    </source>
</evidence>
<dbReference type="InterPro" id="IPR036420">
    <property type="entry name" value="BRCT_dom_sf"/>
</dbReference>
<evidence type="ECO:0000313" key="4">
    <source>
        <dbReference type="EMBL" id="CAF89559.1"/>
    </source>
</evidence>
<evidence type="ECO:0000256" key="2">
    <source>
        <dbReference type="SAM" id="MobiDB-lite"/>
    </source>
</evidence>
<reference evidence="4" key="1">
    <citation type="journal article" date="2004" name="Nature">
        <title>Genome duplication in the teleost fish Tetraodon nigroviridis reveals the early vertebrate proto-karyotype.</title>
        <authorList>
            <person name="Jaillon O."/>
            <person name="Aury J.-M."/>
            <person name="Brunet F."/>
            <person name="Petit J.-L."/>
            <person name="Stange-Thomann N."/>
            <person name="Mauceli E."/>
            <person name="Bouneau L."/>
            <person name="Fischer C."/>
            <person name="Ozouf-Costaz C."/>
            <person name="Bernot A."/>
            <person name="Nicaud S."/>
            <person name="Jaffe D."/>
            <person name="Fisher S."/>
            <person name="Lutfalla G."/>
            <person name="Dossat C."/>
            <person name="Segurens B."/>
            <person name="Dasilva C."/>
            <person name="Salanoubat M."/>
            <person name="Levy M."/>
            <person name="Boudet N."/>
            <person name="Castellano S."/>
            <person name="Anthouard V."/>
            <person name="Jubin C."/>
            <person name="Castelli V."/>
            <person name="Katinka M."/>
            <person name="Vacherie B."/>
            <person name="Biemont C."/>
            <person name="Skalli Z."/>
            <person name="Cattolico L."/>
            <person name="Poulain J."/>
            <person name="De Berardinis V."/>
            <person name="Cruaud C."/>
            <person name="Duprat S."/>
            <person name="Brottier P."/>
            <person name="Coutanceau J.-P."/>
            <person name="Gouzy J."/>
            <person name="Parra G."/>
            <person name="Lardier G."/>
            <person name="Chapple C."/>
            <person name="McKernan K.J."/>
            <person name="McEwan P."/>
            <person name="Bosak S."/>
            <person name="Kellis M."/>
            <person name="Volff J.-N."/>
            <person name="Guigo R."/>
            <person name="Zody M.C."/>
            <person name="Mesirov J."/>
            <person name="Lindblad-Toh K."/>
            <person name="Birren B."/>
            <person name="Nusbaum C."/>
            <person name="Kahn D."/>
            <person name="Robinson-Rechavi M."/>
            <person name="Laudet V."/>
            <person name="Schachter V."/>
            <person name="Quetier F."/>
            <person name="Saurin W."/>
            <person name="Scarpelli C."/>
            <person name="Wincker P."/>
            <person name="Lander E.S."/>
            <person name="Weissenbach J."/>
            <person name="Roest Crollius H."/>
        </authorList>
    </citation>
    <scope>NUCLEOTIDE SEQUENCE [LARGE SCALE GENOMIC DNA]</scope>
</reference>
<name>Q4TC23_TETNG</name>
<comment type="caution">
    <text evidence="4">The sequence shown here is derived from an EMBL/GenBank/DDBJ whole genome shotgun (WGS) entry which is preliminary data.</text>
</comment>
<reference evidence="4" key="2">
    <citation type="submission" date="2004-02" db="EMBL/GenBank/DDBJ databases">
        <authorList>
            <consortium name="Genoscope"/>
            <consortium name="Whitehead Institute Centre for Genome Research"/>
        </authorList>
    </citation>
    <scope>NUCLEOTIDE SEQUENCE</scope>
</reference>
<proteinExistence type="predicted"/>
<feature type="signal peptide" evidence="3">
    <location>
        <begin position="1"/>
        <end position="15"/>
    </location>
</feature>
<dbReference type="SUPFAM" id="SSF52113">
    <property type="entry name" value="BRCT domain"/>
    <property type="match status" value="1"/>
</dbReference>
<keyword evidence="3" id="KW-0732">Signal</keyword>
<feature type="repeat" description="HEAT" evidence="1">
    <location>
        <begin position="139"/>
        <end position="165"/>
    </location>
</feature>
<dbReference type="KEGG" id="tng:GSTEN00003501G001"/>
<feature type="region of interest" description="Disordered" evidence="2">
    <location>
        <begin position="83"/>
        <end position="138"/>
    </location>
</feature>
<accession>Q4TC23</accession>
<dbReference type="OrthoDB" id="118550at2759"/>
<dbReference type="EMBL" id="CAAE01007061">
    <property type="protein sequence ID" value="CAF89559.1"/>
    <property type="molecule type" value="Genomic_DNA"/>
</dbReference>
<dbReference type="AlphaFoldDB" id="Q4TC23"/>
<feature type="chain" id="PRO_5012429564" evidence="3">
    <location>
        <begin position="16"/>
        <end position="165"/>
    </location>
</feature>